<dbReference type="GO" id="GO:0005384">
    <property type="term" value="F:manganese ion transmembrane transporter activity"/>
    <property type="evidence" value="ECO:0007669"/>
    <property type="project" value="UniProtKB-UniRule"/>
</dbReference>
<keyword evidence="1 8" id="KW-0813">Transport</keyword>
<name>A0A1I0CW89_9BACI</name>
<feature type="transmembrane region" description="Helical" evidence="8">
    <location>
        <begin position="161"/>
        <end position="181"/>
    </location>
</feature>
<dbReference type="EMBL" id="FOHJ01000003">
    <property type="protein sequence ID" value="SET23844.1"/>
    <property type="molecule type" value="Genomic_DNA"/>
</dbReference>
<feature type="transmembrane region" description="Helical" evidence="8">
    <location>
        <begin position="72"/>
        <end position="93"/>
    </location>
</feature>
<keyword evidence="2 8" id="KW-1003">Cell membrane</keyword>
<keyword evidence="4 8" id="KW-1133">Transmembrane helix</keyword>
<evidence type="ECO:0000256" key="6">
    <source>
        <dbReference type="ARBA" id="ARBA00023136"/>
    </source>
</evidence>
<dbReference type="Pfam" id="PF02659">
    <property type="entry name" value="Mntp"/>
    <property type="match status" value="1"/>
</dbReference>
<keyword evidence="7 8" id="KW-0464">Manganese</keyword>
<dbReference type="HAMAP" id="MF_01521">
    <property type="entry name" value="MntP_pump"/>
    <property type="match status" value="1"/>
</dbReference>
<dbReference type="Proteomes" id="UP000199095">
    <property type="component" value="Unassembled WGS sequence"/>
</dbReference>
<keyword evidence="3 8" id="KW-0812">Transmembrane</keyword>
<accession>A0A1I0CW89</accession>
<evidence type="ECO:0000313" key="9">
    <source>
        <dbReference type="EMBL" id="SET23844.1"/>
    </source>
</evidence>
<evidence type="ECO:0000256" key="4">
    <source>
        <dbReference type="ARBA" id="ARBA00022989"/>
    </source>
</evidence>
<feature type="transmembrane region" description="Helical" evidence="8">
    <location>
        <begin position="105"/>
        <end position="127"/>
    </location>
</feature>
<dbReference type="InterPro" id="IPR022929">
    <property type="entry name" value="Put_MntP"/>
</dbReference>
<keyword evidence="10" id="KW-1185">Reference proteome</keyword>
<comment type="function">
    <text evidence="8">Probably functions as a manganese efflux pump.</text>
</comment>
<evidence type="ECO:0000256" key="1">
    <source>
        <dbReference type="ARBA" id="ARBA00022448"/>
    </source>
</evidence>
<organism evidence="9 10">
    <name type="scientific">Salinibacillus kushneri</name>
    <dbReference type="NCBI Taxonomy" id="237682"/>
    <lineage>
        <taxon>Bacteria</taxon>
        <taxon>Bacillati</taxon>
        <taxon>Bacillota</taxon>
        <taxon>Bacilli</taxon>
        <taxon>Bacillales</taxon>
        <taxon>Bacillaceae</taxon>
        <taxon>Salinibacillus</taxon>
    </lineage>
</organism>
<feature type="transmembrane region" description="Helical" evidence="8">
    <location>
        <begin position="133"/>
        <end position="154"/>
    </location>
</feature>
<proteinExistence type="inferred from homology"/>
<dbReference type="PANTHER" id="PTHR35529:SF1">
    <property type="entry name" value="MANGANESE EFFLUX PUMP MNTP-RELATED"/>
    <property type="match status" value="1"/>
</dbReference>
<evidence type="ECO:0000256" key="2">
    <source>
        <dbReference type="ARBA" id="ARBA00022475"/>
    </source>
</evidence>
<reference evidence="10" key="1">
    <citation type="submission" date="2016-10" db="EMBL/GenBank/DDBJ databases">
        <authorList>
            <person name="Varghese N."/>
            <person name="Submissions S."/>
        </authorList>
    </citation>
    <scope>NUCLEOTIDE SEQUENCE [LARGE SCALE GENOMIC DNA]</scope>
    <source>
        <strain evidence="10">CGMCC 1.3566</strain>
    </source>
</reference>
<comment type="similarity">
    <text evidence="8">Belongs to the MntP (TC 9.B.29) family.</text>
</comment>
<evidence type="ECO:0000313" key="10">
    <source>
        <dbReference type="Proteomes" id="UP000199095"/>
    </source>
</evidence>
<dbReference type="STRING" id="237682.SAMN05421676_103308"/>
<keyword evidence="5 8" id="KW-0406">Ion transport</keyword>
<dbReference type="AlphaFoldDB" id="A0A1I0CW89"/>
<keyword evidence="6 8" id="KW-0472">Membrane</keyword>
<gene>
    <name evidence="8" type="primary">mntP</name>
    <name evidence="9" type="ORF">SAMN05421676_103308</name>
</gene>
<evidence type="ECO:0000256" key="7">
    <source>
        <dbReference type="ARBA" id="ARBA00023211"/>
    </source>
</evidence>
<feature type="transmembrane region" description="Helical" evidence="8">
    <location>
        <begin position="40"/>
        <end position="66"/>
    </location>
</feature>
<sequence length="182" mass="19612">MISYIIGEWLTISLMAIAVGMDAFSVSLGMGMLNLRLRKIAIIGILIGIFHIIMPFFGILLGNILSQRFGSFAIYVGGILLIVLGIQMFIHSFSKENNTYLVRGAGLFIFAFTVSLDSFSVGLSLGMFGVRTIVALLLFGLASMVLTWLGFLLARKASSLLGSYSEVLGGSILCAFGIQLLL</sequence>
<dbReference type="InterPro" id="IPR003810">
    <property type="entry name" value="Mntp/YtaF"/>
</dbReference>
<dbReference type="PANTHER" id="PTHR35529">
    <property type="entry name" value="MANGANESE EFFLUX PUMP MNTP-RELATED"/>
    <property type="match status" value="1"/>
</dbReference>
<dbReference type="GO" id="GO:0005886">
    <property type="term" value="C:plasma membrane"/>
    <property type="evidence" value="ECO:0007669"/>
    <property type="project" value="UniProtKB-SubCell"/>
</dbReference>
<protein>
    <recommendedName>
        <fullName evidence="8">Putative manganese efflux pump MntP</fullName>
    </recommendedName>
</protein>
<evidence type="ECO:0000256" key="5">
    <source>
        <dbReference type="ARBA" id="ARBA00023065"/>
    </source>
</evidence>
<evidence type="ECO:0000256" key="8">
    <source>
        <dbReference type="HAMAP-Rule" id="MF_01521"/>
    </source>
</evidence>
<feature type="transmembrane region" description="Helical" evidence="8">
    <location>
        <begin position="12"/>
        <end position="33"/>
    </location>
</feature>
<comment type="subcellular location">
    <subcellularLocation>
        <location evidence="8">Cell membrane</location>
        <topology evidence="8">Multi-pass membrane protein</topology>
    </subcellularLocation>
</comment>
<evidence type="ECO:0000256" key="3">
    <source>
        <dbReference type="ARBA" id="ARBA00022692"/>
    </source>
</evidence>